<sequence length="521" mass="60844">MEYQDVVISESGEEEITETCEEVVQLIIQENKEEDEPAVHGDKNKISEEERKWQEERVRDMEYLWGEGSLEYSLNLIEHRLEERRSLRRMGQRWNSSVCIFRLPDTYLDINCKAQQPEIVSIGPYHRGKENLLEFEEHKWLFLERLLSRPGVFRMDLNQYLRKMRQMEKRARDCYSESVPMSTHDFVEMMLLDSCFVIELFRYIDRSRTDMFSTGNPIYGRPWLIPVLIRDLFKLENQLPLFVLESFFIASKSPEEYRSPRSFCKLVLEVFALVSPGLVSPMLSDTITFHQDLKAKHLLDFLHSSLLPQKPRIKFKSRKAESLLDIKYQKGVLEIPTITINDVTASVLINCVAWEECLEDDLKYFSHYVSFMNCLISQPRDVAFLCSDGIISRFSNDDQYVANLFNNLAKSKVFNNRDCYLWKEFKEIQAYYCSNWATMRRTYFSSPWSFILVFSAFFLIALTMIQTAMSVLSYQRQFAAGVGACRGVLGAGLEAGDNCCGLEREGLKEGYISSKTHRFDA</sequence>
<keyword evidence="1" id="KW-1133">Transmembrane helix</keyword>
<gene>
    <name evidence="2" type="primary">VvCHDh000002_40</name>
    <name evidence="2" type="ORF">CK203_068471</name>
</gene>
<dbReference type="PANTHER" id="PTHR31170:SF25">
    <property type="entry name" value="BNAA09G04570D PROTEIN"/>
    <property type="match status" value="1"/>
</dbReference>
<dbReference type="PANTHER" id="PTHR31170">
    <property type="entry name" value="BNAC04G53230D PROTEIN"/>
    <property type="match status" value="1"/>
</dbReference>
<protein>
    <submittedName>
        <fullName evidence="2">UPF0481 protein</fullName>
    </submittedName>
</protein>
<dbReference type="AlphaFoldDB" id="A0A438F2X9"/>
<comment type="caution">
    <text evidence="2">The sequence shown here is derived from an EMBL/GenBank/DDBJ whole genome shotgun (WGS) entry which is preliminary data.</text>
</comment>
<evidence type="ECO:0000256" key="1">
    <source>
        <dbReference type="SAM" id="Phobius"/>
    </source>
</evidence>
<name>A0A438F2X9_VITVI</name>
<dbReference type="InterPro" id="IPR004158">
    <property type="entry name" value="DUF247_pln"/>
</dbReference>
<accession>A0A438F2X9</accession>
<feature type="transmembrane region" description="Helical" evidence="1">
    <location>
        <begin position="448"/>
        <end position="468"/>
    </location>
</feature>
<evidence type="ECO:0000313" key="2">
    <source>
        <dbReference type="EMBL" id="RVW54378.1"/>
    </source>
</evidence>
<keyword evidence="1" id="KW-0812">Transmembrane</keyword>
<reference evidence="2 3" key="1">
    <citation type="journal article" date="2018" name="PLoS Genet.">
        <title>Population sequencing reveals clonal diversity and ancestral inbreeding in the grapevine cultivar Chardonnay.</title>
        <authorList>
            <person name="Roach M.J."/>
            <person name="Johnson D.L."/>
            <person name="Bohlmann J."/>
            <person name="van Vuuren H.J."/>
            <person name="Jones S.J."/>
            <person name="Pretorius I.S."/>
            <person name="Schmidt S.A."/>
            <person name="Borneman A.R."/>
        </authorList>
    </citation>
    <scope>NUCLEOTIDE SEQUENCE [LARGE SCALE GENOMIC DNA]</scope>
    <source>
        <strain evidence="3">cv. Chardonnay</strain>
        <tissue evidence="2">Leaf</tissue>
    </source>
</reference>
<dbReference type="Pfam" id="PF03140">
    <property type="entry name" value="DUF247"/>
    <property type="match status" value="2"/>
</dbReference>
<dbReference type="Proteomes" id="UP000288805">
    <property type="component" value="Unassembled WGS sequence"/>
</dbReference>
<keyword evidence="1" id="KW-0472">Membrane</keyword>
<dbReference type="EMBL" id="QGNW01001128">
    <property type="protein sequence ID" value="RVW54378.1"/>
    <property type="molecule type" value="Genomic_DNA"/>
</dbReference>
<evidence type="ECO:0000313" key="3">
    <source>
        <dbReference type="Proteomes" id="UP000288805"/>
    </source>
</evidence>
<proteinExistence type="predicted"/>
<organism evidence="2 3">
    <name type="scientific">Vitis vinifera</name>
    <name type="common">Grape</name>
    <dbReference type="NCBI Taxonomy" id="29760"/>
    <lineage>
        <taxon>Eukaryota</taxon>
        <taxon>Viridiplantae</taxon>
        <taxon>Streptophyta</taxon>
        <taxon>Embryophyta</taxon>
        <taxon>Tracheophyta</taxon>
        <taxon>Spermatophyta</taxon>
        <taxon>Magnoliopsida</taxon>
        <taxon>eudicotyledons</taxon>
        <taxon>Gunneridae</taxon>
        <taxon>Pentapetalae</taxon>
        <taxon>rosids</taxon>
        <taxon>Vitales</taxon>
        <taxon>Vitaceae</taxon>
        <taxon>Viteae</taxon>
        <taxon>Vitis</taxon>
    </lineage>
</organism>